<gene>
    <name evidence="4" type="ORF">SL103_04295</name>
</gene>
<dbReference type="PANTHER" id="PTHR33133">
    <property type="entry name" value="OS08G0107100 PROTEIN-RELATED"/>
    <property type="match status" value="1"/>
</dbReference>
<feature type="domain" description="DUF7847" evidence="3">
    <location>
        <begin position="195"/>
        <end position="412"/>
    </location>
</feature>
<feature type="region of interest" description="Disordered" evidence="1">
    <location>
        <begin position="1"/>
        <end position="112"/>
    </location>
</feature>
<feature type="transmembrane region" description="Helical" evidence="2">
    <location>
        <begin position="341"/>
        <end position="365"/>
    </location>
</feature>
<feature type="transmembrane region" description="Helical" evidence="2">
    <location>
        <begin position="248"/>
        <end position="275"/>
    </location>
</feature>
<dbReference type="OrthoDB" id="121140at2"/>
<feature type="compositionally biased region" description="Polar residues" evidence="1">
    <location>
        <begin position="36"/>
        <end position="49"/>
    </location>
</feature>
<evidence type="ECO:0000313" key="5">
    <source>
        <dbReference type="Proteomes" id="UP000094094"/>
    </source>
</evidence>
<evidence type="ECO:0000256" key="2">
    <source>
        <dbReference type="SAM" id="Phobius"/>
    </source>
</evidence>
<evidence type="ECO:0000256" key="1">
    <source>
        <dbReference type="SAM" id="MobiDB-lite"/>
    </source>
</evidence>
<name>A0A1D7VFN2_9ACTN</name>
<dbReference type="InterPro" id="IPR057169">
    <property type="entry name" value="DUF7847"/>
</dbReference>
<reference evidence="4 5" key="1">
    <citation type="submission" date="2016-09" db="EMBL/GenBank/DDBJ databases">
        <title>Complete genome sequencing of Streptomyces lydicus 103 and metabolic pathways analysis of antibiotic biosynthesis.</title>
        <authorList>
            <person name="Jia N."/>
            <person name="Ding M.-Z."/>
            <person name="Gao F."/>
            <person name="Yuan Y.-J."/>
        </authorList>
    </citation>
    <scope>NUCLEOTIDE SEQUENCE [LARGE SCALE GENOMIC DNA]</scope>
    <source>
        <strain evidence="4 5">103</strain>
    </source>
</reference>
<feature type="transmembrane region" description="Helical" evidence="2">
    <location>
        <begin position="281"/>
        <end position="302"/>
    </location>
</feature>
<keyword evidence="2" id="KW-0472">Membrane</keyword>
<dbReference type="KEGG" id="slc:SL103_04295"/>
<dbReference type="Pfam" id="PF25231">
    <property type="entry name" value="DUF7847"/>
    <property type="match status" value="1"/>
</dbReference>
<dbReference type="Proteomes" id="UP000094094">
    <property type="component" value="Chromosome"/>
</dbReference>
<keyword evidence="2" id="KW-1133">Transmembrane helix</keyword>
<dbReference type="RefSeq" id="WP_069567444.1">
    <property type="nucleotide sequence ID" value="NZ_CP017157.1"/>
</dbReference>
<feature type="compositionally biased region" description="Low complexity" evidence="1">
    <location>
        <begin position="1"/>
        <end position="15"/>
    </location>
</feature>
<feature type="transmembrane region" description="Helical" evidence="2">
    <location>
        <begin position="202"/>
        <end position="228"/>
    </location>
</feature>
<protein>
    <recommendedName>
        <fullName evidence="3">DUF7847 domain-containing protein</fullName>
    </recommendedName>
</protein>
<sequence length="470" mass="48399">MNNSPGWASPGSAPSDEPGRGTQEQPAQPSAPEAGSESTEPSSPPNWSKEQPPPGQWTAPAGIPSQSGPHGRDNGPGTSGDRTRASSPGPAGPGWGGQGPGSQPPWGGNWAAVPQAAKPGVIPLRPLAIGEILDGAVATMRAHWRTVLGISLILAVVSQTAVTVVTGLWFQDAGRAPAVSNNHVPPLRDTLREAGNTLAGSAITSVIGLLATIIATGLLTMVVSRAVLGRTVTAGDAWRDARSQLPRLLGLLVLLPLMVTAIVAVGVTPGFLLMAGGTFDIGVALTLFGGLAATVVTIWLWVRYSLASPALMLEKQGVIASMRRSAKLVRGSWWRVLGAQLLTYLLIAIVEFIIQIPATLIAFLIGGESLMDWANGTSNTTGWSFLIVLGIGAVISSTITFPVSAGVTALLYMDQRIRREALDLELARAAGLPGYGADVPANTPPTSGPTPETAPADDSGQRPTDTAPGS</sequence>
<evidence type="ECO:0000313" key="4">
    <source>
        <dbReference type="EMBL" id="AOP45566.1"/>
    </source>
</evidence>
<feature type="transmembrane region" description="Helical" evidence="2">
    <location>
        <begin position="147"/>
        <end position="170"/>
    </location>
</feature>
<evidence type="ECO:0000259" key="3">
    <source>
        <dbReference type="Pfam" id="PF25231"/>
    </source>
</evidence>
<feature type="transmembrane region" description="Helical" evidence="2">
    <location>
        <begin position="385"/>
        <end position="412"/>
    </location>
</feature>
<dbReference type="PANTHER" id="PTHR33133:SF1">
    <property type="entry name" value="EXPRESSED PROTEIN-RELATED"/>
    <property type="match status" value="1"/>
</dbReference>
<dbReference type="EMBL" id="CP017157">
    <property type="protein sequence ID" value="AOP45566.1"/>
    <property type="molecule type" value="Genomic_DNA"/>
</dbReference>
<keyword evidence="5" id="KW-1185">Reference proteome</keyword>
<proteinExistence type="predicted"/>
<feature type="compositionally biased region" description="Polar residues" evidence="1">
    <location>
        <begin position="461"/>
        <end position="470"/>
    </location>
</feature>
<feature type="region of interest" description="Disordered" evidence="1">
    <location>
        <begin position="434"/>
        <end position="470"/>
    </location>
</feature>
<keyword evidence="2" id="KW-0812">Transmembrane</keyword>
<organism evidence="4 5">
    <name type="scientific">Streptomyces lydicus</name>
    <dbReference type="NCBI Taxonomy" id="47763"/>
    <lineage>
        <taxon>Bacteria</taxon>
        <taxon>Bacillati</taxon>
        <taxon>Actinomycetota</taxon>
        <taxon>Actinomycetes</taxon>
        <taxon>Kitasatosporales</taxon>
        <taxon>Streptomycetaceae</taxon>
        <taxon>Streptomyces</taxon>
    </lineage>
</organism>
<dbReference type="AlphaFoldDB" id="A0A1D7VFN2"/>
<accession>A0A1D7VFN2</accession>